<organism evidence="1 2">
    <name type="scientific">Bacillus cereus</name>
    <dbReference type="NCBI Taxonomy" id="1396"/>
    <lineage>
        <taxon>Bacteria</taxon>
        <taxon>Bacillati</taxon>
        <taxon>Bacillota</taxon>
        <taxon>Bacilli</taxon>
        <taxon>Bacillales</taxon>
        <taxon>Bacillaceae</taxon>
        <taxon>Bacillus</taxon>
        <taxon>Bacillus cereus group</taxon>
    </lineage>
</organism>
<sequence>MDSTKPIGRQNLTNLRMYGSRTLTHRNVCATSVVLMWISKNNCYESPYVVTGDIKSAGLKENPKSVMHR</sequence>
<dbReference type="EMBL" id="CP031778">
    <property type="protein sequence ID" value="QDZ77768.1"/>
    <property type="molecule type" value="Genomic_DNA"/>
</dbReference>
<proteinExistence type="predicted"/>
<evidence type="ECO:0000313" key="2">
    <source>
        <dbReference type="Proteomes" id="UP000321735"/>
    </source>
</evidence>
<dbReference type="AlphaFoldDB" id="A0A9X7QNV1"/>
<accession>A0A9X7QNV1</accession>
<name>A0A9X7QNV1_BACCE</name>
<protein>
    <submittedName>
        <fullName evidence="1">Uncharacterized protein</fullName>
    </submittedName>
</protein>
<dbReference type="Proteomes" id="UP000321735">
    <property type="component" value="Chromosome"/>
</dbReference>
<reference evidence="1 2" key="1">
    <citation type="journal article" date="2019" name="Ecotoxicol. Environ. Saf.">
        <title>Microbial characterization of heavy metal resistant bacterial strains isolated from an electroplating wastewater treatment plant.</title>
        <authorList>
            <person name="Cai X."/>
            <person name="Zheng X."/>
            <person name="Zhang D."/>
            <person name="Iqbal W."/>
            <person name="Liu C."/>
            <person name="Yang B."/>
            <person name="Zhao X."/>
            <person name="Lu X."/>
            <person name="Mao Y."/>
        </authorList>
    </citation>
    <scope>NUCLEOTIDE SEQUENCE [LARGE SCALE GENOMIC DNA]</scope>
    <source>
        <strain evidence="1 2">Co1-1</strain>
    </source>
</reference>
<gene>
    <name evidence="1" type="ORF">D0437_29125</name>
</gene>
<evidence type="ECO:0000313" key="1">
    <source>
        <dbReference type="EMBL" id="QDZ77768.1"/>
    </source>
</evidence>